<comment type="caution">
    <text evidence="2">The sequence shown here is derived from an EMBL/GenBank/DDBJ whole genome shotgun (WGS) entry which is preliminary data.</text>
</comment>
<feature type="chain" id="PRO_5045324280" evidence="1">
    <location>
        <begin position="20"/>
        <end position="127"/>
    </location>
</feature>
<evidence type="ECO:0000313" key="3">
    <source>
        <dbReference type="Proteomes" id="UP000766336"/>
    </source>
</evidence>
<name>A0ABS5QGU0_9PROT</name>
<protein>
    <submittedName>
        <fullName evidence="2">Uncharacterized protein</fullName>
    </submittedName>
</protein>
<accession>A0ABS5QGU0</accession>
<keyword evidence="1" id="KW-0732">Signal</keyword>
<evidence type="ECO:0000313" key="2">
    <source>
        <dbReference type="EMBL" id="MBS7812890.1"/>
    </source>
</evidence>
<organism evidence="2 3">
    <name type="scientific">Roseococcus pinisoli</name>
    <dbReference type="NCBI Taxonomy" id="2835040"/>
    <lineage>
        <taxon>Bacteria</taxon>
        <taxon>Pseudomonadati</taxon>
        <taxon>Pseudomonadota</taxon>
        <taxon>Alphaproteobacteria</taxon>
        <taxon>Acetobacterales</taxon>
        <taxon>Roseomonadaceae</taxon>
        <taxon>Roseococcus</taxon>
    </lineage>
</organism>
<reference evidence="2 3" key="1">
    <citation type="submission" date="2021-05" db="EMBL/GenBank/DDBJ databases">
        <title>Roseococcus sp. XZZS9, whole genome shotgun sequencing project.</title>
        <authorList>
            <person name="Zhao G."/>
            <person name="Shen L."/>
        </authorList>
    </citation>
    <scope>NUCLEOTIDE SEQUENCE [LARGE SCALE GENOMIC DNA]</scope>
    <source>
        <strain evidence="2 3">XZZS9</strain>
    </source>
</reference>
<proteinExistence type="predicted"/>
<gene>
    <name evidence="2" type="ORF">KHU32_18220</name>
</gene>
<keyword evidence="3" id="KW-1185">Reference proteome</keyword>
<feature type="signal peptide" evidence="1">
    <location>
        <begin position="1"/>
        <end position="19"/>
    </location>
</feature>
<dbReference type="EMBL" id="JAHCDA010000004">
    <property type="protein sequence ID" value="MBS7812890.1"/>
    <property type="molecule type" value="Genomic_DNA"/>
</dbReference>
<dbReference type="RefSeq" id="WP_213671601.1">
    <property type="nucleotide sequence ID" value="NZ_JAHCDA010000004.1"/>
</dbReference>
<sequence length="127" mass="13555">MRLLLASSLLLLAALPAEAQRSGPHDGFYSGHRVQECRRSGRSGSQLLTAEVHGSTMTIPGFVGDAPIEATIDGTGGVRLPRLGLFGAGTGQIYEGPNNARRFTGSHPGRNDCQLTYDLIRRPAGRR</sequence>
<evidence type="ECO:0000256" key="1">
    <source>
        <dbReference type="SAM" id="SignalP"/>
    </source>
</evidence>
<dbReference type="Proteomes" id="UP000766336">
    <property type="component" value="Unassembled WGS sequence"/>
</dbReference>